<organism evidence="2">
    <name type="scientific">marine metagenome</name>
    <dbReference type="NCBI Taxonomy" id="408172"/>
    <lineage>
        <taxon>unclassified sequences</taxon>
        <taxon>metagenomes</taxon>
        <taxon>ecological metagenomes</taxon>
    </lineage>
</organism>
<accession>A0A382SLV3</accession>
<gene>
    <name evidence="2" type="ORF">METZ01_LOCUS363723</name>
</gene>
<dbReference type="InterPro" id="IPR051395">
    <property type="entry name" value="Cytochrome_c_Peroxidase/MauG"/>
</dbReference>
<name>A0A382SLV3_9ZZZZ</name>
<feature type="non-terminal residue" evidence="2">
    <location>
        <position position="1"/>
    </location>
</feature>
<dbReference type="PANTHER" id="PTHR30600">
    <property type="entry name" value="CYTOCHROME C PEROXIDASE-RELATED"/>
    <property type="match status" value="1"/>
</dbReference>
<dbReference type="GO" id="GO:0009055">
    <property type="term" value="F:electron transfer activity"/>
    <property type="evidence" value="ECO:0007669"/>
    <property type="project" value="InterPro"/>
</dbReference>
<dbReference type="EMBL" id="UINC01130051">
    <property type="protein sequence ID" value="SVD10869.1"/>
    <property type="molecule type" value="Genomic_DNA"/>
</dbReference>
<dbReference type="InterPro" id="IPR036909">
    <property type="entry name" value="Cyt_c-like_dom_sf"/>
</dbReference>
<evidence type="ECO:0000256" key="1">
    <source>
        <dbReference type="SAM" id="MobiDB-lite"/>
    </source>
</evidence>
<evidence type="ECO:0000313" key="2">
    <source>
        <dbReference type="EMBL" id="SVD10869.1"/>
    </source>
</evidence>
<reference evidence="2" key="1">
    <citation type="submission" date="2018-05" db="EMBL/GenBank/DDBJ databases">
        <authorList>
            <person name="Lanie J.A."/>
            <person name="Ng W.-L."/>
            <person name="Kazmierczak K.M."/>
            <person name="Andrzejewski T.M."/>
            <person name="Davidsen T.M."/>
            <person name="Wayne K.J."/>
            <person name="Tettelin H."/>
            <person name="Glass J.I."/>
            <person name="Rusch D."/>
            <person name="Podicherti R."/>
            <person name="Tsui H.-C.T."/>
            <person name="Winkler M.E."/>
        </authorList>
    </citation>
    <scope>NUCLEOTIDE SEQUENCE</scope>
</reference>
<dbReference type="GO" id="GO:0020037">
    <property type="term" value="F:heme binding"/>
    <property type="evidence" value="ECO:0007669"/>
    <property type="project" value="InterPro"/>
</dbReference>
<dbReference type="AlphaFoldDB" id="A0A382SLV3"/>
<evidence type="ECO:0008006" key="3">
    <source>
        <dbReference type="Google" id="ProtNLM"/>
    </source>
</evidence>
<dbReference type="SUPFAM" id="SSF46626">
    <property type="entry name" value="Cytochrome c"/>
    <property type="match status" value="1"/>
</dbReference>
<protein>
    <recommendedName>
        <fullName evidence="3">Cytochrome c domain-containing protein</fullName>
    </recommendedName>
</protein>
<sequence length="110" mass="11966">HNNGLDAVPDSGRAVVTGNSNDNGKFRTPTLRNIEYTAPYMHDGSIATLEDVIDFYSSGVQVSATVDPLITNPHLGGFQFTTQQKSDLITFLKTLSDPSFISNPDFSNPF</sequence>
<dbReference type="Gene3D" id="1.10.760.10">
    <property type="entry name" value="Cytochrome c-like domain"/>
    <property type="match status" value="1"/>
</dbReference>
<feature type="region of interest" description="Disordered" evidence="1">
    <location>
        <begin position="1"/>
        <end position="24"/>
    </location>
</feature>
<proteinExistence type="predicted"/>
<dbReference type="GO" id="GO:0004130">
    <property type="term" value="F:cytochrome-c peroxidase activity"/>
    <property type="evidence" value="ECO:0007669"/>
    <property type="project" value="TreeGrafter"/>
</dbReference>